<dbReference type="AlphaFoldDB" id="K5VF90"/>
<dbReference type="RefSeq" id="XP_007391100.1">
    <property type="nucleotide sequence ID" value="XM_007391038.1"/>
</dbReference>
<evidence type="ECO:0000313" key="2">
    <source>
        <dbReference type="EMBL" id="EKM61696.1"/>
    </source>
</evidence>
<feature type="transmembrane region" description="Helical" evidence="1">
    <location>
        <begin position="77"/>
        <end position="99"/>
    </location>
</feature>
<feature type="transmembrane region" description="Helical" evidence="1">
    <location>
        <begin position="52"/>
        <end position="70"/>
    </location>
</feature>
<protein>
    <submittedName>
        <fullName evidence="2">Uncharacterized protein</fullName>
    </submittedName>
</protein>
<name>K5VF90_PHACS</name>
<sequence>MTPAYVYPDPADIGRNVTVSTLALDDYITAVSLLFDDSHAISGWTTNLTLEIVLLGVFTPLAMLAAYLLARKGLKSIAVVYQMLACIIITSGLIEIISLTRVITLAALTKSYCERMLQYENTPMPRPMLQPPANPTMGSLIAALIPSNHRDLCRVVVSSP</sequence>
<keyword evidence="1" id="KW-0472">Membrane</keyword>
<organism evidence="2 3">
    <name type="scientific">Phanerochaete carnosa (strain HHB-10118-sp)</name>
    <name type="common">White-rot fungus</name>
    <name type="synonym">Peniophora carnosa</name>
    <dbReference type="NCBI Taxonomy" id="650164"/>
    <lineage>
        <taxon>Eukaryota</taxon>
        <taxon>Fungi</taxon>
        <taxon>Dikarya</taxon>
        <taxon>Basidiomycota</taxon>
        <taxon>Agaricomycotina</taxon>
        <taxon>Agaricomycetes</taxon>
        <taxon>Polyporales</taxon>
        <taxon>Phanerochaetaceae</taxon>
        <taxon>Phanerochaete</taxon>
    </lineage>
</organism>
<keyword evidence="1" id="KW-0812">Transmembrane</keyword>
<proteinExistence type="predicted"/>
<accession>K5VF90</accession>
<dbReference type="Proteomes" id="UP000008370">
    <property type="component" value="Unassembled WGS sequence"/>
</dbReference>
<dbReference type="EMBL" id="JH930468">
    <property type="protein sequence ID" value="EKM61696.1"/>
    <property type="molecule type" value="Genomic_DNA"/>
</dbReference>
<keyword evidence="3" id="KW-1185">Reference proteome</keyword>
<gene>
    <name evidence="2" type="ORF">PHACADRAFT_204864</name>
</gene>
<evidence type="ECO:0000256" key="1">
    <source>
        <dbReference type="SAM" id="Phobius"/>
    </source>
</evidence>
<dbReference type="InParanoid" id="K5VF90"/>
<evidence type="ECO:0000313" key="3">
    <source>
        <dbReference type="Proteomes" id="UP000008370"/>
    </source>
</evidence>
<reference evidence="2 3" key="1">
    <citation type="journal article" date="2012" name="BMC Genomics">
        <title>Comparative genomics of the white-rot fungi, Phanerochaete carnosa and P. chrysosporium, to elucidate the genetic basis of the distinct wood types they colonize.</title>
        <authorList>
            <person name="Suzuki H."/>
            <person name="MacDonald J."/>
            <person name="Syed K."/>
            <person name="Salamov A."/>
            <person name="Hori C."/>
            <person name="Aerts A."/>
            <person name="Henrissat B."/>
            <person name="Wiebenga A."/>
            <person name="vanKuyk P.A."/>
            <person name="Barry K."/>
            <person name="Lindquist E."/>
            <person name="LaButti K."/>
            <person name="Lapidus A."/>
            <person name="Lucas S."/>
            <person name="Coutinho P."/>
            <person name="Gong Y."/>
            <person name="Samejima M."/>
            <person name="Mahadevan R."/>
            <person name="Abou-Zaid M."/>
            <person name="de Vries R.P."/>
            <person name="Igarashi K."/>
            <person name="Yadav J.S."/>
            <person name="Grigoriev I.V."/>
            <person name="Master E.R."/>
        </authorList>
    </citation>
    <scope>NUCLEOTIDE SEQUENCE [LARGE SCALE GENOMIC DNA]</scope>
    <source>
        <strain evidence="2 3">HHB-10118-sp</strain>
    </source>
</reference>
<keyword evidence="1" id="KW-1133">Transmembrane helix</keyword>
<dbReference type="HOGENOM" id="CLU_1652778_0_0_1"/>
<dbReference type="KEGG" id="pco:PHACADRAFT_204864"/>
<dbReference type="GeneID" id="18912307"/>